<sequence length="70" mass="7473">MDLSNQSSPQQTPTTTMGTANPAVASSSTPEPTDCPYTELESSGDELFKQTTTHIGGWIPKSDLNRPDGF</sequence>
<keyword evidence="3" id="KW-1185">Reference proteome</keyword>
<protein>
    <submittedName>
        <fullName evidence="2">Uncharacterized protein</fullName>
    </submittedName>
</protein>
<gene>
    <name evidence="2" type="ORF">PENCOP_c017G08133</name>
</gene>
<evidence type="ECO:0000256" key="1">
    <source>
        <dbReference type="SAM" id="MobiDB-lite"/>
    </source>
</evidence>
<dbReference type="Proteomes" id="UP000191500">
    <property type="component" value="Unassembled WGS sequence"/>
</dbReference>
<accession>A0A1V6U832</accession>
<comment type="caution">
    <text evidence="2">The sequence shown here is derived from an EMBL/GenBank/DDBJ whole genome shotgun (WGS) entry which is preliminary data.</text>
</comment>
<evidence type="ECO:0000313" key="2">
    <source>
        <dbReference type="EMBL" id="OQE34540.1"/>
    </source>
</evidence>
<dbReference type="AlphaFoldDB" id="A0A1V6U832"/>
<organism evidence="2 3">
    <name type="scientific">Penicillium coprophilum</name>
    <dbReference type="NCBI Taxonomy" id="36646"/>
    <lineage>
        <taxon>Eukaryota</taxon>
        <taxon>Fungi</taxon>
        <taxon>Dikarya</taxon>
        <taxon>Ascomycota</taxon>
        <taxon>Pezizomycotina</taxon>
        <taxon>Eurotiomycetes</taxon>
        <taxon>Eurotiomycetidae</taxon>
        <taxon>Eurotiales</taxon>
        <taxon>Aspergillaceae</taxon>
        <taxon>Penicillium</taxon>
    </lineage>
</organism>
<feature type="compositionally biased region" description="Low complexity" evidence="1">
    <location>
        <begin position="1"/>
        <end position="16"/>
    </location>
</feature>
<evidence type="ECO:0000313" key="3">
    <source>
        <dbReference type="Proteomes" id="UP000191500"/>
    </source>
</evidence>
<name>A0A1V6U832_9EURO</name>
<feature type="region of interest" description="Disordered" evidence="1">
    <location>
        <begin position="1"/>
        <end position="41"/>
    </location>
</feature>
<dbReference type="EMBL" id="MDDG01000017">
    <property type="protein sequence ID" value="OQE34540.1"/>
    <property type="molecule type" value="Genomic_DNA"/>
</dbReference>
<reference evidence="3" key="1">
    <citation type="journal article" date="2017" name="Nat. Microbiol.">
        <title>Global analysis of biosynthetic gene clusters reveals vast potential of secondary metabolite production in Penicillium species.</title>
        <authorList>
            <person name="Nielsen J.C."/>
            <person name="Grijseels S."/>
            <person name="Prigent S."/>
            <person name="Ji B."/>
            <person name="Dainat J."/>
            <person name="Nielsen K.F."/>
            <person name="Frisvad J.C."/>
            <person name="Workman M."/>
            <person name="Nielsen J."/>
        </authorList>
    </citation>
    <scope>NUCLEOTIDE SEQUENCE [LARGE SCALE GENOMIC DNA]</scope>
    <source>
        <strain evidence="3">IBT 31321</strain>
    </source>
</reference>
<proteinExistence type="predicted"/>